<organism evidence="2">
    <name type="scientific">Deinococcus sonorensis KR-87</name>
    <dbReference type="NCBI Taxonomy" id="694439"/>
    <lineage>
        <taxon>Bacteria</taxon>
        <taxon>Thermotogati</taxon>
        <taxon>Deinococcota</taxon>
        <taxon>Deinococci</taxon>
        <taxon>Deinococcales</taxon>
        <taxon>Deinococcaceae</taxon>
        <taxon>Deinococcus</taxon>
    </lineage>
</organism>
<dbReference type="PANTHER" id="PTHR43617">
    <property type="entry name" value="L-AMINO ACID N-ACETYLTRANSFERASE"/>
    <property type="match status" value="1"/>
</dbReference>
<dbReference type="InterPro" id="IPR000182">
    <property type="entry name" value="GNAT_dom"/>
</dbReference>
<gene>
    <name evidence="2" type="ORF">ABOD76_17130</name>
</gene>
<reference evidence="2" key="1">
    <citation type="submission" date="2024-06" db="EMBL/GenBank/DDBJ databases">
        <title>Draft Genome Sequence of Deinococcus sonorensis Type Strain KR-87, a Biofilm Producing Representative of the Genus Deinococcus.</title>
        <authorList>
            <person name="Boren L.S."/>
            <person name="Grosso R.A."/>
            <person name="Hugenberg-Cox A.N."/>
            <person name="Hill J.T.E."/>
            <person name="Albert C.M."/>
            <person name="Tuohy J.M."/>
        </authorList>
    </citation>
    <scope>NUCLEOTIDE SEQUENCE</scope>
    <source>
        <strain evidence="2">KR-87</strain>
    </source>
</reference>
<dbReference type="Gene3D" id="3.40.630.30">
    <property type="match status" value="1"/>
</dbReference>
<evidence type="ECO:0000259" key="1">
    <source>
        <dbReference type="PROSITE" id="PS51186"/>
    </source>
</evidence>
<dbReference type="CDD" id="cd04301">
    <property type="entry name" value="NAT_SF"/>
    <property type="match status" value="1"/>
</dbReference>
<accession>A0AAU7U9K5</accession>
<feature type="domain" description="N-acetyltransferase" evidence="1">
    <location>
        <begin position="3"/>
        <end position="158"/>
    </location>
</feature>
<evidence type="ECO:0000313" key="2">
    <source>
        <dbReference type="EMBL" id="XBV85144.1"/>
    </source>
</evidence>
<name>A0AAU7U9K5_9DEIO</name>
<dbReference type="SUPFAM" id="SSF55729">
    <property type="entry name" value="Acyl-CoA N-acyltransferases (Nat)"/>
    <property type="match status" value="1"/>
</dbReference>
<sequence length="158" mass="17893">MPIDLRPMTAESFQRFMDRAIPDYAAEKVRSGEWSEAEAVERSTADFRDLLPDGLDSAGNFLFDLHDPELGQDVGVLWYALRTNGGEPSAFVYEVAVFPQFQRRGYASEAFRLLDRHAAAQGASRVRLHVFGHNHPARALYERLGFEPTNLILSRPIR</sequence>
<dbReference type="GO" id="GO:0016747">
    <property type="term" value="F:acyltransferase activity, transferring groups other than amino-acyl groups"/>
    <property type="evidence" value="ECO:0007669"/>
    <property type="project" value="InterPro"/>
</dbReference>
<dbReference type="Pfam" id="PF00583">
    <property type="entry name" value="Acetyltransf_1"/>
    <property type="match status" value="1"/>
</dbReference>
<dbReference type="EMBL" id="CP158299">
    <property type="protein sequence ID" value="XBV85144.1"/>
    <property type="molecule type" value="Genomic_DNA"/>
</dbReference>
<dbReference type="InterPro" id="IPR016181">
    <property type="entry name" value="Acyl_CoA_acyltransferase"/>
</dbReference>
<dbReference type="AlphaFoldDB" id="A0AAU7U9K5"/>
<dbReference type="KEGG" id="dsc:ABOD76_17130"/>
<proteinExistence type="predicted"/>
<dbReference type="InterPro" id="IPR050276">
    <property type="entry name" value="MshD_Acetyltransferase"/>
</dbReference>
<dbReference type="RefSeq" id="WP_350243181.1">
    <property type="nucleotide sequence ID" value="NZ_CP158299.1"/>
</dbReference>
<protein>
    <submittedName>
        <fullName evidence="2">GNAT family N-acetyltransferase</fullName>
    </submittedName>
</protein>
<dbReference type="PROSITE" id="PS51186">
    <property type="entry name" value="GNAT"/>
    <property type="match status" value="1"/>
</dbReference>